<evidence type="ECO:0000313" key="1">
    <source>
        <dbReference type="EMBL" id="GAH16376.1"/>
    </source>
</evidence>
<dbReference type="SUPFAM" id="SSF52833">
    <property type="entry name" value="Thioredoxin-like"/>
    <property type="match status" value="1"/>
</dbReference>
<dbReference type="AlphaFoldDB" id="X1D6L2"/>
<reference evidence="1" key="1">
    <citation type="journal article" date="2014" name="Front. Microbiol.">
        <title>High frequency of phylogenetically diverse reductive dehalogenase-homologous genes in deep subseafloor sedimentary metagenomes.</title>
        <authorList>
            <person name="Kawai M."/>
            <person name="Futagami T."/>
            <person name="Toyoda A."/>
            <person name="Takaki Y."/>
            <person name="Nishi S."/>
            <person name="Hori S."/>
            <person name="Arai W."/>
            <person name="Tsubouchi T."/>
            <person name="Morono Y."/>
            <person name="Uchiyama I."/>
            <person name="Ito T."/>
            <person name="Fujiyama A."/>
            <person name="Inagaki F."/>
            <person name="Takami H."/>
        </authorList>
    </citation>
    <scope>NUCLEOTIDE SEQUENCE</scope>
    <source>
        <strain evidence="1">Expedition CK06-06</strain>
    </source>
</reference>
<accession>X1D6L2</accession>
<dbReference type="Gene3D" id="3.40.30.10">
    <property type="entry name" value="Glutaredoxin"/>
    <property type="match status" value="1"/>
</dbReference>
<evidence type="ECO:0008006" key="2">
    <source>
        <dbReference type="Google" id="ProtNLM"/>
    </source>
</evidence>
<protein>
    <recommendedName>
        <fullName evidence="2">Thioredoxin-like fold domain-containing protein</fullName>
    </recommendedName>
</protein>
<proteinExistence type="predicted"/>
<sequence>MSILPDEVKEDVRKKLEKSLKNPVKLTYFTMELECQFCQQTHQLLEEIASLSDKISLKIFKFDIDKKEKDVYKIDKIPAIIVMNEKDYGIRFYGLPAGYEFASFIQDIIMVSTGETGLTEKSIERIKTLSKPVHIQVFVTNT</sequence>
<dbReference type="InterPro" id="IPR036249">
    <property type="entry name" value="Thioredoxin-like_sf"/>
</dbReference>
<dbReference type="PANTHER" id="PTHR37170">
    <property type="entry name" value="GLUTAREDOXIN-RELATED"/>
    <property type="match status" value="1"/>
</dbReference>
<gene>
    <name evidence="1" type="ORF">S01H4_52987</name>
</gene>
<comment type="caution">
    <text evidence="1">The sequence shown here is derived from an EMBL/GenBank/DDBJ whole genome shotgun (WGS) entry which is preliminary data.</text>
</comment>
<name>X1D6L2_9ZZZZ</name>
<dbReference type="PANTHER" id="PTHR37170:SF1">
    <property type="entry name" value="GLUTAREDOXIN-LIKE PROTEIN"/>
    <property type="match status" value="1"/>
</dbReference>
<organism evidence="1">
    <name type="scientific">marine sediment metagenome</name>
    <dbReference type="NCBI Taxonomy" id="412755"/>
    <lineage>
        <taxon>unclassified sequences</taxon>
        <taxon>metagenomes</taxon>
        <taxon>ecological metagenomes</taxon>
    </lineage>
</organism>
<dbReference type="EMBL" id="BART01030326">
    <property type="protein sequence ID" value="GAH16376.1"/>
    <property type="molecule type" value="Genomic_DNA"/>
</dbReference>